<organism evidence="5 6">
    <name type="scientific">Salinispora tropica (strain ATCC BAA-916 / DSM 44818 / JCM 13857 / NBRC 105044 / CNB-440)</name>
    <dbReference type="NCBI Taxonomy" id="369723"/>
    <lineage>
        <taxon>Bacteria</taxon>
        <taxon>Bacillati</taxon>
        <taxon>Actinomycetota</taxon>
        <taxon>Actinomycetes</taxon>
        <taxon>Micromonosporales</taxon>
        <taxon>Micromonosporaceae</taxon>
        <taxon>Salinispora</taxon>
    </lineage>
</organism>
<dbReference type="Proteomes" id="UP000000235">
    <property type="component" value="Chromosome"/>
</dbReference>
<gene>
    <name evidence="5" type="ordered locus">Strop_2055</name>
</gene>
<dbReference type="Gene3D" id="3.40.30.120">
    <property type="match status" value="1"/>
</dbReference>
<dbReference type="Gene3D" id="3.50.50.60">
    <property type="entry name" value="FAD/NAD(P)-binding domain"/>
    <property type="match status" value="1"/>
</dbReference>
<dbReference type="eggNOG" id="COG0654">
    <property type="taxonomic scope" value="Bacteria"/>
</dbReference>
<dbReference type="InterPro" id="IPR036188">
    <property type="entry name" value="FAD/NAD-bd_sf"/>
</dbReference>
<comment type="cofactor">
    <cofactor evidence="1">
        <name>FAD</name>
        <dbReference type="ChEBI" id="CHEBI:57692"/>
    </cofactor>
</comment>
<reference evidence="6" key="1">
    <citation type="journal article" date="2007" name="Proc. Natl. Acad. Sci. U.S.A.">
        <title>Genome sequencing reveals complex secondary metabolome in the marine actinomycete Salinispora tropica.</title>
        <authorList>
            <person name="Udwary D.W."/>
            <person name="Zeigler L."/>
            <person name="Asolkar R.N."/>
            <person name="Singan V."/>
            <person name="Lapidus A."/>
            <person name="Fenical W."/>
            <person name="Jensen P.R."/>
            <person name="Moore B.S."/>
        </authorList>
    </citation>
    <scope>NUCLEOTIDE SEQUENCE [LARGE SCALE GENOMIC DNA]</scope>
    <source>
        <strain evidence="6">ATCC BAA-916 / DSM 44818 / CNB-440</strain>
    </source>
</reference>
<sequence>MDWWRRADPMDETTYDVVIVGAGPTGLLLAGDLAAAGVRVAVLEKRRDESNLTRAFGVHARTLEQFDARGLADRLVDTGKTLGRLRLFGTVSVSLASLPTRFPFLLVTPQYQVERLLLERAVAGGVDLIRGARVVKIESGQDEVQLTVDRDGDIHTFTGRYVVGADGRHSTVRDQLGLDFPGHSVLRSLILADVQFTESPPEVLTVLGNQHGFCLIVPFGDGWYRVMARNPDWEPPDSTPVTLEEIATLVRRIAGTDYGMHSPRWMSRFHSDERQATAYRQGRVLLAGDAAHVHSPAGGMGMNTGLQDAANLGWKLAAVLHGRAGDSLLDTYEAERRPVGRMVLRTSGGLIRAVILRSSLARAARNGIFRAGIAVRPLGDQLRMRLSGIGVRYPASRGAHPLVGQRAPDLAAQDGSRLYTALRGGGFVLVDPDPSGPGYDHLVTLRPVEPTTPMLVRPDGYVAWAGSTGPDLDRALSAWGAAQRAS</sequence>
<keyword evidence="2" id="KW-0285">Flavoprotein</keyword>
<dbReference type="PANTHER" id="PTHR43004:SF19">
    <property type="entry name" value="BINDING MONOOXYGENASE, PUTATIVE (JCVI)-RELATED"/>
    <property type="match status" value="1"/>
</dbReference>
<dbReference type="KEGG" id="stp:Strop_2055"/>
<dbReference type="GO" id="GO:0071949">
    <property type="term" value="F:FAD binding"/>
    <property type="evidence" value="ECO:0007669"/>
    <property type="project" value="InterPro"/>
</dbReference>
<dbReference type="Pfam" id="PF21274">
    <property type="entry name" value="Rng_hyd_C"/>
    <property type="match status" value="1"/>
</dbReference>
<dbReference type="AlphaFoldDB" id="A4X6K8"/>
<keyword evidence="3" id="KW-0274">FAD</keyword>
<dbReference type="InterPro" id="IPR002938">
    <property type="entry name" value="FAD-bd"/>
</dbReference>
<dbReference type="Gene3D" id="3.30.70.2450">
    <property type="match status" value="1"/>
</dbReference>
<evidence type="ECO:0000256" key="2">
    <source>
        <dbReference type="ARBA" id="ARBA00022630"/>
    </source>
</evidence>
<name>A4X6K8_SALTO</name>
<dbReference type="SUPFAM" id="SSF51905">
    <property type="entry name" value="FAD/NAD(P)-binding domain"/>
    <property type="match status" value="1"/>
</dbReference>
<dbReference type="EMBL" id="CP000667">
    <property type="protein sequence ID" value="ABP54508.1"/>
    <property type="molecule type" value="Genomic_DNA"/>
</dbReference>
<evidence type="ECO:0000256" key="1">
    <source>
        <dbReference type="ARBA" id="ARBA00001974"/>
    </source>
</evidence>
<dbReference type="PANTHER" id="PTHR43004">
    <property type="entry name" value="TRK SYSTEM POTASSIUM UPTAKE PROTEIN"/>
    <property type="match status" value="1"/>
</dbReference>
<dbReference type="PRINTS" id="PR00420">
    <property type="entry name" value="RNGMNOXGNASE"/>
</dbReference>
<evidence type="ECO:0000313" key="5">
    <source>
        <dbReference type="EMBL" id="ABP54508.1"/>
    </source>
</evidence>
<evidence type="ECO:0000256" key="3">
    <source>
        <dbReference type="ARBA" id="ARBA00022827"/>
    </source>
</evidence>
<dbReference type="Pfam" id="PF01494">
    <property type="entry name" value="FAD_binding_3"/>
    <property type="match status" value="1"/>
</dbReference>
<dbReference type="InterPro" id="IPR050641">
    <property type="entry name" value="RIFMO-like"/>
</dbReference>
<dbReference type="PATRIC" id="fig|369723.5.peg.2108"/>
<keyword evidence="5" id="KW-0503">Monooxygenase</keyword>
<accession>A4X6K8</accession>
<dbReference type="STRING" id="369723.Strop_2055"/>
<evidence type="ECO:0000313" key="6">
    <source>
        <dbReference type="Proteomes" id="UP000000235"/>
    </source>
</evidence>
<feature type="domain" description="FAD-binding" evidence="4">
    <location>
        <begin position="15"/>
        <end position="346"/>
    </location>
</feature>
<dbReference type="RefSeq" id="WP_011905938.1">
    <property type="nucleotide sequence ID" value="NC_009380.1"/>
</dbReference>
<dbReference type="HOGENOM" id="CLU_009665_20_3_11"/>
<evidence type="ECO:0000259" key="4">
    <source>
        <dbReference type="Pfam" id="PF01494"/>
    </source>
</evidence>
<keyword evidence="6" id="KW-1185">Reference proteome</keyword>
<protein>
    <submittedName>
        <fullName evidence="5">Monooxygenase, FAD-binding</fullName>
    </submittedName>
</protein>
<proteinExistence type="predicted"/>
<keyword evidence="5" id="KW-0560">Oxidoreductase</keyword>
<dbReference type="GO" id="GO:0016709">
    <property type="term" value="F:oxidoreductase activity, acting on paired donors, with incorporation or reduction of molecular oxygen, NAD(P)H as one donor, and incorporation of one atom of oxygen"/>
    <property type="evidence" value="ECO:0007669"/>
    <property type="project" value="UniProtKB-ARBA"/>
</dbReference>